<sequence length="136" mass="15031">MPHVSDRRALTTVAAVEIARNDIHISLRGRSIRSSSGGDRETVRDSLFPNLDVDVLCVLGLFMDGSGFGSSSCRDNGHLISSCRWRLLDQWRSPINAMANQTLLFFTEACIRCWDVDSALKVFEEMPIPDVCAGAD</sequence>
<evidence type="ECO:0000313" key="2">
    <source>
        <dbReference type="Proteomes" id="UP001222027"/>
    </source>
</evidence>
<name>A0AAV8RFN8_ENSVE</name>
<gene>
    <name evidence="1" type="ORF">OPV22_011432</name>
</gene>
<organism evidence="1 2">
    <name type="scientific">Ensete ventricosum</name>
    <name type="common">Abyssinian banana</name>
    <name type="synonym">Musa ensete</name>
    <dbReference type="NCBI Taxonomy" id="4639"/>
    <lineage>
        <taxon>Eukaryota</taxon>
        <taxon>Viridiplantae</taxon>
        <taxon>Streptophyta</taxon>
        <taxon>Embryophyta</taxon>
        <taxon>Tracheophyta</taxon>
        <taxon>Spermatophyta</taxon>
        <taxon>Magnoliopsida</taxon>
        <taxon>Liliopsida</taxon>
        <taxon>Zingiberales</taxon>
        <taxon>Musaceae</taxon>
        <taxon>Ensete</taxon>
    </lineage>
</organism>
<keyword evidence="2" id="KW-1185">Reference proteome</keyword>
<proteinExistence type="predicted"/>
<dbReference type="EMBL" id="JAQQAF010000003">
    <property type="protein sequence ID" value="KAJ8500880.1"/>
    <property type="molecule type" value="Genomic_DNA"/>
</dbReference>
<reference evidence="1 2" key="1">
    <citation type="submission" date="2022-12" db="EMBL/GenBank/DDBJ databases">
        <title>Chromosome-scale assembly of the Ensete ventricosum genome.</title>
        <authorList>
            <person name="Dussert Y."/>
            <person name="Stocks J."/>
            <person name="Wendawek A."/>
            <person name="Woldeyes F."/>
            <person name="Nichols R.A."/>
            <person name="Borrell J.S."/>
        </authorList>
    </citation>
    <scope>NUCLEOTIDE SEQUENCE [LARGE SCALE GENOMIC DNA]</scope>
    <source>
        <strain evidence="2">cv. Maze</strain>
        <tissue evidence="1">Seeds</tissue>
    </source>
</reference>
<comment type="caution">
    <text evidence="1">The sequence shown here is derived from an EMBL/GenBank/DDBJ whole genome shotgun (WGS) entry which is preliminary data.</text>
</comment>
<protein>
    <recommendedName>
        <fullName evidence="3">Pentatricopeptide repeat-containing protein</fullName>
    </recommendedName>
</protein>
<evidence type="ECO:0008006" key="3">
    <source>
        <dbReference type="Google" id="ProtNLM"/>
    </source>
</evidence>
<accession>A0AAV8RFN8</accession>
<dbReference type="AlphaFoldDB" id="A0AAV8RFN8"/>
<evidence type="ECO:0000313" key="1">
    <source>
        <dbReference type="EMBL" id="KAJ8500880.1"/>
    </source>
</evidence>
<dbReference type="Proteomes" id="UP001222027">
    <property type="component" value="Unassembled WGS sequence"/>
</dbReference>